<comment type="caution">
    <text evidence="1">The sequence shown here is derived from an EMBL/GenBank/DDBJ whole genome shotgun (WGS) entry which is preliminary data.</text>
</comment>
<evidence type="ECO:0000313" key="1">
    <source>
        <dbReference type="EMBL" id="KAF8711949.1"/>
    </source>
</evidence>
<reference evidence="1" key="1">
    <citation type="submission" date="2020-09" db="EMBL/GenBank/DDBJ databases">
        <title>Comparative genome analyses of four rice-infecting Rhizoctonia solani isolates reveal extensive enrichment of homogalacturonan modification genes.</title>
        <authorList>
            <person name="Lee D.-Y."/>
            <person name="Jeon J."/>
            <person name="Kim K.-T."/>
            <person name="Cheong K."/>
            <person name="Song H."/>
            <person name="Choi G."/>
            <person name="Ko J."/>
            <person name="Opiyo S.O."/>
            <person name="Zuo S."/>
            <person name="Madhav S."/>
            <person name="Lee Y.-H."/>
            <person name="Wang G.-L."/>
        </authorList>
    </citation>
    <scope>NUCLEOTIDE SEQUENCE</scope>
    <source>
        <strain evidence="1">AG1-IA WGL</strain>
    </source>
</reference>
<name>A0A8H7LXE2_9AGAM</name>
<sequence length="168" mass="18710">MSHPSNYPFNSRYASILQHNPATDEPFISLPAPHSNIRLTPARISDIDAIPPIMNSPEVALSLNSPPFPFLREHGRAWLQDSVRDYESAMVHIRNADEDVGYIGAFPLRHIREVGSDGPETFLGDVRLNREGRFESIDDTHLREAKITENASLPPGDPNIVWSFGGGQ</sequence>
<evidence type="ECO:0000313" key="2">
    <source>
        <dbReference type="Proteomes" id="UP000602905"/>
    </source>
</evidence>
<dbReference type="OrthoDB" id="630895at2759"/>
<accession>A0A8H7LXE2</accession>
<dbReference type="EMBL" id="JACYCD010000045">
    <property type="protein sequence ID" value="KAF8711949.1"/>
    <property type="molecule type" value="Genomic_DNA"/>
</dbReference>
<dbReference type="GO" id="GO:0016740">
    <property type="term" value="F:transferase activity"/>
    <property type="evidence" value="ECO:0007669"/>
    <property type="project" value="UniProtKB-KW"/>
</dbReference>
<organism evidence="1 2">
    <name type="scientific">Rhizoctonia solani</name>
    <dbReference type="NCBI Taxonomy" id="456999"/>
    <lineage>
        <taxon>Eukaryota</taxon>
        <taxon>Fungi</taxon>
        <taxon>Dikarya</taxon>
        <taxon>Basidiomycota</taxon>
        <taxon>Agaricomycotina</taxon>
        <taxon>Agaricomycetes</taxon>
        <taxon>Cantharellales</taxon>
        <taxon>Ceratobasidiaceae</taxon>
        <taxon>Rhizoctonia</taxon>
    </lineage>
</organism>
<dbReference type="InterPro" id="IPR016181">
    <property type="entry name" value="Acyl_CoA_acyltransferase"/>
</dbReference>
<dbReference type="Gene3D" id="3.40.630.30">
    <property type="match status" value="1"/>
</dbReference>
<protein>
    <submittedName>
        <fullName evidence="1">Acetyltransferase (GNAT) domain</fullName>
    </submittedName>
</protein>
<proteinExistence type="predicted"/>
<dbReference type="Proteomes" id="UP000602905">
    <property type="component" value="Unassembled WGS sequence"/>
</dbReference>
<dbReference type="SUPFAM" id="SSF55729">
    <property type="entry name" value="Acyl-CoA N-acyltransferases (Nat)"/>
    <property type="match status" value="1"/>
</dbReference>
<gene>
    <name evidence="1" type="ORF">RHS03_01390</name>
</gene>
<feature type="non-terminal residue" evidence="1">
    <location>
        <position position="1"/>
    </location>
</feature>
<dbReference type="AlphaFoldDB" id="A0A8H7LXE2"/>
<keyword evidence="1" id="KW-0808">Transferase</keyword>